<dbReference type="RefSeq" id="XP_018990696.1">
    <property type="nucleotide sequence ID" value="XM_019140721.1"/>
</dbReference>
<evidence type="ECO:0000313" key="2">
    <source>
        <dbReference type="EMBL" id="ODN75046.1"/>
    </source>
</evidence>
<organism evidence="2 3">
    <name type="scientific">Cryptococcus amylolentus CBS 6039</name>
    <dbReference type="NCBI Taxonomy" id="1295533"/>
    <lineage>
        <taxon>Eukaryota</taxon>
        <taxon>Fungi</taxon>
        <taxon>Dikarya</taxon>
        <taxon>Basidiomycota</taxon>
        <taxon>Agaricomycotina</taxon>
        <taxon>Tremellomycetes</taxon>
        <taxon>Tremellales</taxon>
        <taxon>Cryptococcaceae</taxon>
        <taxon>Cryptococcus</taxon>
    </lineage>
</organism>
<gene>
    <name evidence="2" type="ORF">L202_06266</name>
</gene>
<dbReference type="GeneID" id="30157575"/>
<reference evidence="2 3" key="1">
    <citation type="submission" date="2016-06" db="EMBL/GenBank/DDBJ databases">
        <title>Evolution of pathogenesis and genome organization in the Tremellales.</title>
        <authorList>
            <person name="Cuomo C."/>
            <person name="Litvintseva A."/>
            <person name="Heitman J."/>
            <person name="Chen Y."/>
            <person name="Sun S."/>
            <person name="Springer D."/>
            <person name="Dromer F."/>
            <person name="Young S."/>
            <person name="Zeng Q."/>
            <person name="Chapman S."/>
            <person name="Gujja S."/>
            <person name="Saif S."/>
            <person name="Birren B."/>
        </authorList>
    </citation>
    <scope>NUCLEOTIDE SEQUENCE [LARGE SCALE GENOMIC DNA]</scope>
    <source>
        <strain evidence="2 3">CBS 6039</strain>
    </source>
</reference>
<name>A0A1E3HH12_9TREE</name>
<keyword evidence="3" id="KW-1185">Reference proteome</keyword>
<proteinExistence type="predicted"/>
<feature type="transmembrane region" description="Helical" evidence="1">
    <location>
        <begin position="12"/>
        <end position="29"/>
    </location>
</feature>
<dbReference type="PANTHER" id="PTHR34407">
    <property type="entry name" value="EXPRESSED PROTEIN"/>
    <property type="match status" value="1"/>
</dbReference>
<dbReference type="PANTHER" id="PTHR34407:SF1">
    <property type="entry name" value="SGNH HYDROLASE-TYPE ESTERASE DOMAIN-CONTAINING PROTEIN"/>
    <property type="match status" value="1"/>
</dbReference>
<evidence type="ECO:0000256" key="1">
    <source>
        <dbReference type="SAM" id="Phobius"/>
    </source>
</evidence>
<sequence length="531" mass="59296">MMSIMRNVPRRLLEMSIAINIFLFIFIFLPHDSAQGALGQNMEEGRWWRIPKGVLERLGRKPIEPEHAWEAGVEEQVVEVDGPTSEERQGGCTLCEMDPALCQELGKENLERALSFAGTGMRFRRMLSKLKRGERLVAGVIGGSVSSGHGIDLLPGWKPDQSTNLHRIIFDRIDHLYPAPNGAVTGKNGRAEGMNSYVNGAQGASGSQYFSLCYREHLPEDMDVVFVELAINDEVLLSNMDSYEILIRSLLDLPNKPAILALDVFALMFKTVANGGDLHSGISQYYDLPTISLRNALYEQVLANSSIIPELFSIDRHGELDLRHINLKGHNLLGRMGAAYVDSQVCEMEKYEDTFDRAEGMSLDELYPLAPLPRLRLNQPYDSTTHLPQISPQCFSTNGLKHPLLPLPSSALGPNGWHPWQQQDSHKKYLISTTPGARVSFELHTSLGRVDLHYLRSESFGLGSVRCWVDGREGEGVRLDGYWEKTFNIGQTTTIKDGLSIGKHILTCEHLNETKDPKGGKEFRLISAMSI</sequence>
<keyword evidence="1" id="KW-0812">Transmembrane</keyword>
<comment type="caution">
    <text evidence="2">The sequence shown here is derived from an EMBL/GenBank/DDBJ whole genome shotgun (WGS) entry which is preliminary data.</text>
</comment>
<dbReference type="SUPFAM" id="SSF52266">
    <property type="entry name" value="SGNH hydrolase"/>
    <property type="match status" value="1"/>
</dbReference>
<dbReference type="EMBL" id="AWGJ01000010">
    <property type="protein sequence ID" value="ODN75046.1"/>
    <property type="molecule type" value="Genomic_DNA"/>
</dbReference>
<dbReference type="AlphaFoldDB" id="A0A1E3HH12"/>
<accession>A0A1E3HH12</accession>
<keyword evidence="1" id="KW-0472">Membrane</keyword>
<evidence type="ECO:0008006" key="4">
    <source>
        <dbReference type="Google" id="ProtNLM"/>
    </source>
</evidence>
<evidence type="ECO:0000313" key="3">
    <source>
        <dbReference type="Proteomes" id="UP000094065"/>
    </source>
</evidence>
<dbReference type="Proteomes" id="UP000094065">
    <property type="component" value="Unassembled WGS sequence"/>
</dbReference>
<dbReference type="OrthoDB" id="544608at2759"/>
<keyword evidence="1" id="KW-1133">Transmembrane helix</keyword>
<protein>
    <recommendedName>
        <fullName evidence="4">SGNH hydrolase-type esterase domain-containing protein</fullName>
    </recommendedName>
</protein>